<dbReference type="STRING" id="584787.GCA_001247655_00818"/>
<keyword evidence="1" id="KW-0812">Transmembrane</keyword>
<comment type="caution">
    <text evidence="2">The sequence shown here is derived from an EMBL/GenBank/DDBJ whole genome shotgun (WGS) entry which is preliminary data.</text>
</comment>
<dbReference type="EMBL" id="RJUL01000012">
    <property type="protein sequence ID" value="ROQ19215.1"/>
    <property type="molecule type" value="Genomic_DNA"/>
</dbReference>
<dbReference type="RefSeq" id="WP_050659726.1">
    <property type="nucleotide sequence ID" value="NZ_JBLXAC010000011.1"/>
</dbReference>
<sequence length="185" mass="20559">MVWLKRVVTALVLLVVILLIVGLFLPRDVQVERTVTIIAPPQQVYAEVVDLKHFNHWSPWFGIDPATRYVLAGKPGQPGQQLSWQSDNPSVGKGSMTLVESNAPGYVAFKLDFGPQGQADSYFRIRKDGKQSEVTWGFRTNFGNDIAGRYFGLMMDSVLGKDFEKGLASLKKTVEEGENKPDDNG</sequence>
<dbReference type="Gene3D" id="3.30.530.20">
    <property type="match status" value="1"/>
</dbReference>
<name>A0A3N1NSQ2_9GAMM</name>
<gene>
    <name evidence="2" type="ORF">EDC28_112138</name>
</gene>
<dbReference type="SUPFAM" id="SSF55961">
    <property type="entry name" value="Bet v1-like"/>
    <property type="match status" value="1"/>
</dbReference>
<evidence type="ECO:0000313" key="3">
    <source>
        <dbReference type="Proteomes" id="UP000268033"/>
    </source>
</evidence>
<dbReference type="AlphaFoldDB" id="A0A3N1NSQ2"/>
<keyword evidence="1" id="KW-0472">Membrane</keyword>
<dbReference type="Proteomes" id="UP000268033">
    <property type="component" value="Unassembled WGS sequence"/>
</dbReference>
<dbReference type="CDD" id="cd07818">
    <property type="entry name" value="SRPBCC_1"/>
    <property type="match status" value="1"/>
</dbReference>
<dbReference type="InterPro" id="IPR019587">
    <property type="entry name" value="Polyketide_cyclase/dehydratase"/>
</dbReference>
<evidence type="ECO:0000313" key="2">
    <source>
        <dbReference type="EMBL" id="ROQ19215.1"/>
    </source>
</evidence>
<proteinExistence type="predicted"/>
<protein>
    <submittedName>
        <fullName evidence="2">Polyketide cyclase/dehydrase/lipid transport protein</fullName>
    </submittedName>
</protein>
<dbReference type="OrthoDB" id="9807923at2"/>
<reference evidence="2 3" key="1">
    <citation type="submission" date="2018-11" db="EMBL/GenBank/DDBJ databases">
        <title>Genomic Encyclopedia of Type Strains, Phase IV (KMG-IV): sequencing the most valuable type-strain genomes for metagenomic binning, comparative biology and taxonomic classification.</title>
        <authorList>
            <person name="Goeker M."/>
        </authorList>
    </citation>
    <scope>NUCLEOTIDE SEQUENCE [LARGE SCALE GENOMIC DNA]</scope>
    <source>
        <strain evidence="2 3">DSM 21945</strain>
    </source>
</reference>
<keyword evidence="1" id="KW-1133">Transmembrane helix</keyword>
<accession>A0A3N1NSQ2</accession>
<dbReference type="InterPro" id="IPR023393">
    <property type="entry name" value="START-like_dom_sf"/>
</dbReference>
<feature type="transmembrane region" description="Helical" evidence="1">
    <location>
        <begin position="7"/>
        <end position="25"/>
    </location>
</feature>
<organism evidence="2 3">
    <name type="scientific">Gallaecimonas pentaromativorans</name>
    <dbReference type="NCBI Taxonomy" id="584787"/>
    <lineage>
        <taxon>Bacteria</taxon>
        <taxon>Pseudomonadati</taxon>
        <taxon>Pseudomonadota</taxon>
        <taxon>Gammaproteobacteria</taxon>
        <taxon>Enterobacterales</taxon>
        <taxon>Gallaecimonadaceae</taxon>
        <taxon>Gallaecimonas</taxon>
    </lineage>
</organism>
<keyword evidence="3" id="KW-1185">Reference proteome</keyword>
<dbReference type="Pfam" id="PF10604">
    <property type="entry name" value="Polyketide_cyc2"/>
    <property type="match status" value="1"/>
</dbReference>
<evidence type="ECO:0000256" key="1">
    <source>
        <dbReference type="SAM" id="Phobius"/>
    </source>
</evidence>